<evidence type="ECO:0000256" key="4">
    <source>
        <dbReference type="SAM" id="MobiDB-lite"/>
    </source>
</evidence>
<dbReference type="SMART" id="SM00559">
    <property type="entry name" value="Ku78"/>
    <property type="match status" value="1"/>
</dbReference>
<sequence>MPSSAIARKMITFSLVSIPVSVYAATSRHQVPLHMVHVKDGARIRQKKVCSAEEVEVPDGDIVRGYELPSGDTLILTREDLESLPTPDTREIRVLGFLPEERVDVLHYDKAYYLGADQAAARPYALLREALTQSGQVAIARTALRTRDNLVVLRVRDDVISMVTLLWPDEVRPTEGIAPATPELRPEEVALARQLMDTISSDFDPSLERDEYTVALKEVVEAKLAGLPAPHLPEARVLPPAGGVPDLMAVLEAAVKRAEQEHPKTGSARGRKTTARKAPARKPRGS</sequence>
<feature type="chain" id="PRO_5022150430" description="Non-homologous end joining protein Ku" evidence="5">
    <location>
        <begin position="25"/>
        <end position="286"/>
    </location>
</feature>
<dbReference type="GO" id="GO:0006303">
    <property type="term" value="P:double-strand break repair via nonhomologous end joining"/>
    <property type="evidence" value="ECO:0007669"/>
    <property type="project" value="UniProtKB-UniRule"/>
</dbReference>
<feature type="domain" description="Ku" evidence="6">
    <location>
        <begin position="54"/>
        <end position="182"/>
    </location>
</feature>
<feature type="compositionally biased region" description="Basic and acidic residues" evidence="4">
    <location>
        <begin position="255"/>
        <end position="264"/>
    </location>
</feature>
<dbReference type="EMBL" id="VIVR01000001">
    <property type="protein sequence ID" value="TWE17075.1"/>
    <property type="molecule type" value="Genomic_DNA"/>
</dbReference>
<dbReference type="Proteomes" id="UP000318416">
    <property type="component" value="Unassembled WGS sequence"/>
</dbReference>
<evidence type="ECO:0000313" key="7">
    <source>
        <dbReference type="EMBL" id="TWE17075.1"/>
    </source>
</evidence>
<keyword evidence="1 3" id="KW-0238">DNA-binding</keyword>
<keyword evidence="3" id="KW-0227">DNA damage</keyword>
<comment type="similarity">
    <text evidence="3">Belongs to the prokaryotic Ku family.</text>
</comment>
<dbReference type="InterPro" id="IPR006164">
    <property type="entry name" value="DNA_bd_Ku70/Ku80"/>
</dbReference>
<keyword evidence="8" id="KW-1185">Reference proteome</keyword>
<dbReference type="AlphaFoldDB" id="A0A561EN86"/>
<evidence type="ECO:0000256" key="2">
    <source>
        <dbReference type="ARBA" id="ARBA00023172"/>
    </source>
</evidence>
<dbReference type="SUPFAM" id="SSF100939">
    <property type="entry name" value="SPOC domain-like"/>
    <property type="match status" value="1"/>
</dbReference>
<keyword evidence="3" id="KW-0234">DNA repair</keyword>
<dbReference type="GO" id="GO:0003690">
    <property type="term" value="F:double-stranded DNA binding"/>
    <property type="evidence" value="ECO:0007669"/>
    <property type="project" value="UniProtKB-UniRule"/>
</dbReference>
<dbReference type="HAMAP" id="MF_01875">
    <property type="entry name" value="Prokaryotic_Ku"/>
    <property type="match status" value="1"/>
</dbReference>
<dbReference type="PIRSF" id="PIRSF006493">
    <property type="entry name" value="Prok_Ku"/>
    <property type="match status" value="1"/>
</dbReference>
<dbReference type="PANTHER" id="PTHR41251:SF1">
    <property type="entry name" value="NON-HOMOLOGOUS END JOINING PROTEIN KU"/>
    <property type="match status" value="1"/>
</dbReference>
<proteinExistence type="inferred from homology"/>
<dbReference type="InterPro" id="IPR016194">
    <property type="entry name" value="SPOC-like_C_dom_sf"/>
</dbReference>
<dbReference type="InterPro" id="IPR009187">
    <property type="entry name" value="Prok_Ku"/>
</dbReference>
<evidence type="ECO:0000256" key="3">
    <source>
        <dbReference type="HAMAP-Rule" id="MF_01875"/>
    </source>
</evidence>
<feature type="signal peptide" evidence="5">
    <location>
        <begin position="1"/>
        <end position="24"/>
    </location>
</feature>
<reference evidence="7 8" key="1">
    <citation type="submission" date="2019-06" db="EMBL/GenBank/DDBJ databases">
        <title>Sequencing the genomes of 1000 actinobacteria strains.</title>
        <authorList>
            <person name="Klenk H.-P."/>
        </authorList>
    </citation>
    <scope>NUCLEOTIDE SEQUENCE [LARGE SCALE GENOMIC DNA]</scope>
    <source>
        <strain evidence="7 8">DSM 41649</strain>
    </source>
</reference>
<dbReference type="GO" id="GO:0006310">
    <property type="term" value="P:DNA recombination"/>
    <property type="evidence" value="ECO:0007669"/>
    <property type="project" value="UniProtKB-KW"/>
</dbReference>
<dbReference type="Pfam" id="PF02735">
    <property type="entry name" value="Ku"/>
    <property type="match status" value="1"/>
</dbReference>
<name>A0A561EN86_9ACTN</name>
<protein>
    <recommendedName>
        <fullName evidence="3">Non-homologous end joining protein Ku</fullName>
    </recommendedName>
</protein>
<feature type="region of interest" description="Disordered" evidence="4">
    <location>
        <begin position="255"/>
        <end position="286"/>
    </location>
</feature>
<feature type="compositionally biased region" description="Basic residues" evidence="4">
    <location>
        <begin position="269"/>
        <end position="286"/>
    </location>
</feature>
<dbReference type="PANTHER" id="PTHR41251">
    <property type="entry name" value="NON-HOMOLOGOUS END JOINING PROTEIN KU"/>
    <property type="match status" value="1"/>
</dbReference>
<keyword evidence="5" id="KW-0732">Signal</keyword>
<comment type="subunit">
    <text evidence="3">Homodimer. Interacts with LigD.</text>
</comment>
<accession>A0A561EN86</accession>
<evidence type="ECO:0000256" key="5">
    <source>
        <dbReference type="SAM" id="SignalP"/>
    </source>
</evidence>
<comment type="caution">
    <text evidence="7">The sequence shown here is derived from an EMBL/GenBank/DDBJ whole genome shotgun (WGS) entry which is preliminary data.</text>
</comment>
<evidence type="ECO:0000259" key="6">
    <source>
        <dbReference type="SMART" id="SM00559"/>
    </source>
</evidence>
<comment type="function">
    <text evidence="3">With LigD forms a non-homologous end joining (NHEJ) DNA repair enzyme, which repairs dsDNA breaks with reduced fidelity. Binds linear dsDNA with 5'- and 3'- overhangs but not closed circular dsDNA nor ssDNA. Recruits and stimulates the ligase activity of LigD.</text>
</comment>
<keyword evidence="2 3" id="KW-0233">DNA recombination</keyword>
<dbReference type="Gene3D" id="2.40.290.10">
    <property type="match status" value="1"/>
</dbReference>
<gene>
    <name evidence="3" type="primary">ku</name>
    <name evidence="7" type="ORF">FB465_2079</name>
</gene>
<dbReference type="NCBIfam" id="TIGR02772">
    <property type="entry name" value="Ku_bact"/>
    <property type="match status" value="1"/>
</dbReference>
<organism evidence="7 8">
    <name type="scientific">Kitasatospora atroaurantiaca</name>
    <dbReference type="NCBI Taxonomy" id="285545"/>
    <lineage>
        <taxon>Bacteria</taxon>
        <taxon>Bacillati</taxon>
        <taxon>Actinomycetota</taxon>
        <taxon>Actinomycetes</taxon>
        <taxon>Kitasatosporales</taxon>
        <taxon>Streptomycetaceae</taxon>
        <taxon>Kitasatospora</taxon>
    </lineage>
</organism>
<evidence type="ECO:0000313" key="8">
    <source>
        <dbReference type="Proteomes" id="UP000318416"/>
    </source>
</evidence>
<evidence type="ECO:0000256" key="1">
    <source>
        <dbReference type="ARBA" id="ARBA00023125"/>
    </source>
</evidence>